<dbReference type="InterPro" id="IPR003043">
    <property type="entry name" value="Uropor_MeTrfase_CS"/>
</dbReference>
<evidence type="ECO:0000256" key="3">
    <source>
        <dbReference type="ARBA" id="ARBA00022573"/>
    </source>
</evidence>
<evidence type="ECO:0000256" key="6">
    <source>
        <dbReference type="ARBA" id="ARBA00022691"/>
    </source>
</evidence>
<dbReference type="GO" id="GO:0032259">
    <property type="term" value="P:methylation"/>
    <property type="evidence" value="ECO:0007669"/>
    <property type="project" value="UniProtKB-KW"/>
</dbReference>
<dbReference type="InterPro" id="IPR014777">
    <property type="entry name" value="4pyrrole_Mease_sub1"/>
</dbReference>
<name>A0A1T5DQ33_9BACT</name>
<feature type="domain" description="Tetrapyrrole methylase" evidence="8">
    <location>
        <begin position="5"/>
        <end position="210"/>
    </location>
</feature>
<dbReference type="Pfam" id="PF00590">
    <property type="entry name" value="TP_methylase"/>
    <property type="match status" value="1"/>
</dbReference>
<keyword evidence="3" id="KW-0169">Cobalamin biosynthesis</keyword>
<evidence type="ECO:0000313" key="10">
    <source>
        <dbReference type="Proteomes" id="UP000190852"/>
    </source>
</evidence>
<dbReference type="PANTHER" id="PTHR43467">
    <property type="entry name" value="COBALT-PRECORRIN-2 C(20)-METHYLTRANSFERASE"/>
    <property type="match status" value="1"/>
</dbReference>
<dbReference type="PROSITE" id="PS00839">
    <property type="entry name" value="SUMT_1"/>
    <property type="match status" value="1"/>
</dbReference>
<dbReference type="Proteomes" id="UP000190852">
    <property type="component" value="Unassembled WGS sequence"/>
</dbReference>
<accession>A0A1T5DQ33</accession>
<sequence>MQTPVYFVSLGPGDPELITLKALNILRQSHSIFYPATRTRQGEVISRAADILRALDIPESALCPFILPMSKDRSLAHQAYDGVYEEVVKLYDGQKKIAIVAEGDAGFYSSIHYIQDRLKDAGLTSQRVAGVPAFIAAGALGGIHVVKQEEKLVVLPGVVTAEELDGYLTNGVTVVIMKLSQCAGMLPAFIKEHEGYSYHYFEQVGTAKEYYSDKREEIAGSGFPYFSLLIIKP</sequence>
<proteinExistence type="inferred from homology"/>
<keyword evidence="10" id="KW-1185">Reference proteome</keyword>
<dbReference type="InterPro" id="IPR000878">
    <property type="entry name" value="4pyrrol_Mease"/>
</dbReference>
<dbReference type="Gene3D" id="3.40.1010.10">
    <property type="entry name" value="Cobalt-precorrin-4 Transmethylase, Domain 1"/>
    <property type="match status" value="1"/>
</dbReference>
<dbReference type="GO" id="GO:0009236">
    <property type="term" value="P:cobalamin biosynthetic process"/>
    <property type="evidence" value="ECO:0007669"/>
    <property type="project" value="UniProtKB-UniRule"/>
</dbReference>
<dbReference type="InterPro" id="IPR035996">
    <property type="entry name" value="4pyrrol_Methylase_sf"/>
</dbReference>
<gene>
    <name evidence="9" type="ORF">SAMN05660349_02570</name>
</gene>
<comment type="pathway">
    <text evidence="1">Cofactor biosynthesis; adenosylcobalamin biosynthesis.</text>
</comment>
<dbReference type="CDD" id="cd11645">
    <property type="entry name" value="Precorrin_2_C20_MT"/>
    <property type="match status" value="1"/>
</dbReference>
<dbReference type="PIRSF" id="PIRSF036427">
    <property type="entry name" value="Precrrn-2_mtase"/>
    <property type="match status" value="1"/>
</dbReference>
<dbReference type="EMBL" id="FUYQ01000020">
    <property type="protein sequence ID" value="SKB73752.1"/>
    <property type="molecule type" value="Genomic_DNA"/>
</dbReference>
<dbReference type="PANTHER" id="PTHR43467:SF2">
    <property type="entry name" value="COBALT-PRECORRIN-2 C(20)-METHYLTRANSFERASE"/>
    <property type="match status" value="1"/>
</dbReference>
<dbReference type="Gene3D" id="3.30.950.10">
    <property type="entry name" value="Methyltransferase, Cobalt-precorrin-4 Transmethylase, Domain 2"/>
    <property type="match status" value="1"/>
</dbReference>
<evidence type="ECO:0000259" key="8">
    <source>
        <dbReference type="Pfam" id="PF00590"/>
    </source>
</evidence>
<evidence type="ECO:0000256" key="5">
    <source>
        <dbReference type="ARBA" id="ARBA00022679"/>
    </source>
</evidence>
<evidence type="ECO:0000313" key="9">
    <source>
        <dbReference type="EMBL" id="SKB73752.1"/>
    </source>
</evidence>
<comment type="similarity">
    <text evidence="2 7">Belongs to the precorrin methyltransferase family.</text>
</comment>
<dbReference type="InterPro" id="IPR012382">
    <property type="entry name" value="CobI/CbiL"/>
</dbReference>
<reference evidence="10" key="1">
    <citation type="submission" date="2017-02" db="EMBL/GenBank/DDBJ databases">
        <authorList>
            <person name="Varghese N."/>
            <person name="Submissions S."/>
        </authorList>
    </citation>
    <scope>NUCLEOTIDE SEQUENCE [LARGE SCALE GENOMIC DNA]</scope>
    <source>
        <strain evidence="10">DSM 24967</strain>
    </source>
</reference>
<organism evidence="9 10">
    <name type="scientific">Parabacteroides chartae</name>
    <dbReference type="NCBI Taxonomy" id="1037355"/>
    <lineage>
        <taxon>Bacteria</taxon>
        <taxon>Pseudomonadati</taxon>
        <taxon>Bacteroidota</taxon>
        <taxon>Bacteroidia</taxon>
        <taxon>Bacteroidales</taxon>
        <taxon>Tannerellaceae</taxon>
        <taxon>Parabacteroides</taxon>
    </lineage>
</organism>
<keyword evidence="4 9" id="KW-0489">Methyltransferase</keyword>
<protein>
    <submittedName>
        <fullName evidence="9">Precorrin-2/cobalt-factor-2 C20-methyltransferase</fullName>
    </submittedName>
</protein>
<dbReference type="RefSeq" id="WP_079683999.1">
    <property type="nucleotide sequence ID" value="NZ_FUYQ01000020.1"/>
</dbReference>
<evidence type="ECO:0000256" key="2">
    <source>
        <dbReference type="ARBA" id="ARBA00005879"/>
    </source>
</evidence>
<dbReference type="GO" id="GO:0030788">
    <property type="term" value="F:precorrin-2 C20-methyltransferase activity"/>
    <property type="evidence" value="ECO:0007669"/>
    <property type="project" value="InterPro"/>
</dbReference>
<evidence type="ECO:0000256" key="7">
    <source>
        <dbReference type="PIRNR" id="PIRNR036427"/>
    </source>
</evidence>
<dbReference type="InterPro" id="IPR014776">
    <property type="entry name" value="4pyrrole_Mease_sub2"/>
</dbReference>
<keyword evidence="6" id="KW-0949">S-adenosyl-L-methionine</keyword>
<evidence type="ECO:0000256" key="1">
    <source>
        <dbReference type="ARBA" id="ARBA00004953"/>
    </source>
</evidence>
<dbReference type="SUPFAM" id="SSF53790">
    <property type="entry name" value="Tetrapyrrole methylase"/>
    <property type="match status" value="1"/>
</dbReference>
<keyword evidence="5 9" id="KW-0808">Transferase</keyword>
<dbReference type="AlphaFoldDB" id="A0A1T5DQ33"/>
<evidence type="ECO:0000256" key="4">
    <source>
        <dbReference type="ARBA" id="ARBA00022603"/>
    </source>
</evidence>